<evidence type="ECO:0000256" key="5">
    <source>
        <dbReference type="RuleBase" id="RU362028"/>
    </source>
</evidence>
<dbReference type="GO" id="GO:0000455">
    <property type="term" value="P:enzyme-directed rRNA pseudouridine synthesis"/>
    <property type="evidence" value="ECO:0007669"/>
    <property type="project" value="TreeGrafter"/>
</dbReference>
<dbReference type="EC" id="5.4.99.-" evidence="5"/>
<dbReference type="Gene3D" id="3.30.2350.10">
    <property type="entry name" value="Pseudouridine synthase"/>
    <property type="match status" value="1"/>
</dbReference>
<feature type="active site" evidence="3">
    <location>
        <position position="138"/>
    </location>
</feature>
<organism evidence="7 8">
    <name type="scientific">Tectimicrobiota bacterium</name>
    <dbReference type="NCBI Taxonomy" id="2528274"/>
    <lineage>
        <taxon>Bacteria</taxon>
        <taxon>Pseudomonadati</taxon>
        <taxon>Nitrospinota/Tectimicrobiota group</taxon>
        <taxon>Candidatus Tectimicrobiota</taxon>
    </lineage>
</organism>
<evidence type="ECO:0000256" key="4">
    <source>
        <dbReference type="PROSITE-ProRule" id="PRU00182"/>
    </source>
</evidence>
<dbReference type="Pfam" id="PF00849">
    <property type="entry name" value="PseudoU_synth_2"/>
    <property type="match status" value="1"/>
</dbReference>
<dbReference type="InterPro" id="IPR006145">
    <property type="entry name" value="PsdUridine_synth_RsuA/RluA"/>
</dbReference>
<evidence type="ECO:0000256" key="2">
    <source>
        <dbReference type="ARBA" id="ARBA00023235"/>
    </source>
</evidence>
<keyword evidence="4" id="KW-0694">RNA-binding</keyword>
<dbReference type="Pfam" id="PF01479">
    <property type="entry name" value="S4"/>
    <property type="match status" value="1"/>
</dbReference>
<comment type="catalytic activity">
    <reaction evidence="5">
        <text>a uridine in RNA = a pseudouridine in RNA</text>
        <dbReference type="Rhea" id="RHEA:48348"/>
        <dbReference type="Rhea" id="RHEA-COMP:12068"/>
        <dbReference type="Rhea" id="RHEA-COMP:12069"/>
        <dbReference type="ChEBI" id="CHEBI:65314"/>
        <dbReference type="ChEBI" id="CHEBI:65315"/>
    </reaction>
</comment>
<dbReference type="AlphaFoldDB" id="A0A933LQ20"/>
<comment type="similarity">
    <text evidence="1 5">Belongs to the pseudouridine synthase RluA family.</text>
</comment>
<dbReference type="InterPro" id="IPR050188">
    <property type="entry name" value="RluA_PseudoU_synthase"/>
</dbReference>
<keyword evidence="2 5" id="KW-0413">Isomerase</keyword>
<accession>A0A933LQ20</accession>
<dbReference type="GO" id="GO:0120159">
    <property type="term" value="F:rRNA pseudouridine synthase activity"/>
    <property type="evidence" value="ECO:0007669"/>
    <property type="project" value="UniProtKB-ARBA"/>
</dbReference>
<dbReference type="InterPro" id="IPR020103">
    <property type="entry name" value="PsdUridine_synth_cat_dom_sf"/>
</dbReference>
<dbReference type="Proteomes" id="UP000772181">
    <property type="component" value="Unassembled WGS sequence"/>
</dbReference>
<dbReference type="PROSITE" id="PS01129">
    <property type="entry name" value="PSI_RLU"/>
    <property type="match status" value="1"/>
</dbReference>
<evidence type="ECO:0000256" key="3">
    <source>
        <dbReference type="PIRSR" id="PIRSR606225-1"/>
    </source>
</evidence>
<dbReference type="InterPro" id="IPR002942">
    <property type="entry name" value="S4_RNA-bd"/>
</dbReference>
<gene>
    <name evidence="7" type="ORF">HY730_00665</name>
</gene>
<proteinExistence type="inferred from homology"/>
<evidence type="ECO:0000313" key="7">
    <source>
        <dbReference type="EMBL" id="MBI4594872.1"/>
    </source>
</evidence>
<dbReference type="CDD" id="cd00165">
    <property type="entry name" value="S4"/>
    <property type="match status" value="1"/>
</dbReference>
<feature type="domain" description="RNA-binding S4" evidence="6">
    <location>
        <begin position="12"/>
        <end position="76"/>
    </location>
</feature>
<dbReference type="InterPro" id="IPR036986">
    <property type="entry name" value="S4_RNA-bd_sf"/>
</dbReference>
<evidence type="ECO:0000256" key="1">
    <source>
        <dbReference type="ARBA" id="ARBA00010876"/>
    </source>
</evidence>
<dbReference type="SMART" id="SM00363">
    <property type="entry name" value="S4"/>
    <property type="match status" value="1"/>
</dbReference>
<dbReference type="InterPro" id="IPR006225">
    <property type="entry name" value="PsdUridine_synth_RluC/D"/>
</dbReference>
<reference evidence="7" key="1">
    <citation type="submission" date="2020-07" db="EMBL/GenBank/DDBJ databases">
        <title>Huge and variable diversity of episymbiotic CPR bacteria and DPANN archaea in groundwater ecosystems.</title>
        <authorList>
            <person name="He C.Y."/>
            <person name="Keren R."/>
            <person name="Whittaker M."/>
            <person name="Farag I.F."/>
            <person name="Doudna J."/>
            <person name="Cate J.H.D."/>
            <person name="Banfield J.F."/>
        </authorList>
    </citation>
    <scope>NUCLEOTIDE SEQUENCE</scope>
    <source>
        <strain evidence="7">NC_groundwater_1482_Ag_S-0.65um_47_24</strain>
    </source>
</reference>
<sequence>MIITIDETSVLERLDKFLVQKIPGLSRAEVKRQIQAGAVKVNGMPTRKGLMLRGGDEIEISARVINRPREIIPNSEVDFAVLYEDNDLLIVEKPAGIPCHPLRTEEHWTLANGLVAKYPDLKGIGFNGLQPGLLNRIDTMTSGLLLVARNNEVFTALRTMFKTGEVKKGYQALVHGKVTCQGEIDLFISPHPTRRDRVKVISSQEKEKKEFTEARRARTRIRILRYIANYTLLEVLLITGVRHQIRAQLSYLRHPIVGDSLYGSEACFKTEDLGRYFLHANYLGFRHPRSGKWTDCHSPLPPELRAYLDKISSVEPFFIDKEIGKG</sequence>
<dbReference type="EMBL" id="JACQWF010000029">
    <property type="protein sequence ID" value="MBI4594872.1"/>
    <property type="molecule type" value="Genomic_DNA"/>
</dbReference>
<protein>
    <recommendedName>
        <fullName evidence="5">Pseudouridine synthase</fullName>
        <ecNumber evidence="5">5.4.99.-</ecNumber>
    </recommendedName>
</protein>
<dbReference type="PROSITE" id="PS50889">
    <property type="entry name" value="S4"/>
    <property type="match status" value="1"/>
</dbReference>
<comment type="function">
    <text evidence="5">Responsible for synthesis of pseudouridine from uracil.</text>
</comment>
<comment type="caution">
    <text evidence="7">The sequence shown here is derived from an EMBL/GenBank/DDBJ whole genome shotgun (WGS) entry which is preliminary data.</text>
</comment>
<dbReference type="PANTHER" id="PTHR21600">
    <property type="entry name" value="MITOCHONDRIAL RNA PSEUDOURIDINE SYNTHASE"/>
    <property type="match status" value="1"/>
</dbReference>
<evidence type="ECO:0000313" key="8">
    <source>
        <dbReference type="Proteomes" id="UP000772181"/>
    </source>
</evidence>
<dbReference type="InterPro" id="IPR006224">
    <property type="entry name" value="PsdUridine_synth_RluA-like_CS"/>
</dbReference>
<dbReference type="PANTHER" id="PTHR21600:SF44">
    <property type="entry name" value="RIBOSOMAL LARGE SUBUNIT PSEUDOURIDINE SYNTHASE D"/>
    <property type="match status" value="1"/>
</dbReference>
<dbReference type="SUPFAM" id="SSF55174">
    <property type="entry name" value="Alpha-L RNA-binding motif"/>
    <property type="match status" value="1"/>
</dbReference>
<dbReference type="CDD" id="cd02869">
    <property type="entry name" value="PseudoU_synth_RluA_like"/>
    <property type="match status" value="1"/>
</dbReference>
<name>A0A933LQ20_UNCTE</name>
<evidence type="ECO:0000259" key="6">
    <source>
        <dbReference type="SMART" id="SM00363"/>
    </source>
</evidence>
<dbReference type="NCBIfam" id="TIGR00005">
    <property type="entry name" value="rluA_subfam"/>
    <property type="match status" value="1"/>
</dbReference>
<dbReference type="Gene3D" id="3.10.290.10">
    <property type="entry name" value="RNA-binding S4 domain"/>
    <property type="match status" value="1"/>
</dbReference>
<dbReference type="GO" id="GO:0003723">
    <property type="term" value="F:RNA binding"/>
    <property type="evidence" value="ECO:0007669"/>
    <property type="project" value="UniProtKB-KW"/>
</dbReference>
<dbReference type="SUPFAM" id="SSF55120">
    <property type="entry name" value="Pseudouridine synthase"/>
    <property type="match status" value="1"/>
</dbReference>